<dbReference type="EMBL" id="NKCK01000036">
    <property type="protein sequence ID" value="RSM08172.1"/>
    <property type="molecule type" value="Genomic_DNA"/>
</dbReference>
<keyword evidence="15" id="KW-1185">Reference proteome</keyword>
<feature type="transmembrane region" description="Helical" evidence="13">
    <location>
        <begin position="45"/>
        <end position="69"/>
    </location>
</feature>
<protein>
    <recommendedName>
        <fullName evidence="16">Cytochrome P450</fullName>
    </recommendedName>
</protein>
<evidence type="ECO:0008006" key="16">
    <source>
        <dbReference type="Google" id="ProtNLM"/>
    </source>
</evidence>
<dbReference type="InterPro" id="IPR001128">
    <property type="entry name" value="Cyt_P450"/>
</dbReference>
<comment type="caution">
    <text evidence="14">The sequence shown here is derived from an EMBL/GenBank/DDBJ whole genome shotgun (WGS) entry which is preliminary data.</text>
</comment>
<dbReference type="STRING" id="1325735.A0A428U1M5"/>
<evidence type="ECO:0000256" key="5">
    <source>
        <dbReference type="ARBA" id="ARBA00022692"/>
    </source>
</evidence>
<evidence type="ECO:0000313" key="15">
    <source>
        <dbReference type="Proteomes" id="UP000287144"/>
    </source>
</evidence>
<evidence type="ECO:0000256" key="7">
    <source>
        <dbReference type="ARBA" id="ARBA00022989"/>
    </source>
</evidence>
<keyword evidence="4 12" id="KW-0349">Heme</keyword>
<comment type="similarity">
    <text evidence="3 12">Belongs to the cytochrome P450 family.</text>
</comment>
<evidence type="ECO:0000256" key="4">
    <source>
        <dbReference type="ARBA" id="ARBA00022617"/>
    </source>
</evidence>
<dbReference type="AlphaFoldDB" id="A0A428U1M5"/>
<dbReference type="PANTHER" id="PTHR46206:SF1">
    <property type="entry name" value="P450, PUTATIVE (EUROFUNG)-RELATED"/>
    <property type="match status" value="1"/>
</dbReference>
<dbReference type="InterPro" id="IPR017972">
    <property type="entry name" value="Cyt_P450_CS"/>
</dbReference>
<dbReference type="PROSITE" id="PS00086">
    <property type="entry name" value="CYTOCHROME_P450"/>
    <property type="match status" value="1"/>
</dbReference>
<keyword evidence="7 13" id="KW-1133">Transmembrane helix</keyword>
<feature type="transmembrane region" description="Helical" evidence="13">
    <location>
        <begin position="81"/>
        <end position="99"/>
    </location>
</feature>
<dbReference type="Pfam" id="PF04479">
    <property type="entry name" value="RTA1"/>
    <property type="match status" value="1"/>
</dbReference>
<dbReference type="Pfam" id="PF00067">
    <property type="entry name" value="p450"/>
    <property type="match status" value="1"/>
</dbReference>
<evidence type="ECO:0000256" key="13">
    <source>
        <dbReference type="SAM" id="Phobius"/>
    </source>
</evidence>
<keyword evidence="5 13" id="KW-0812">Transmembrane</keyword>
<evidence type="ECO:0000256" key="2">
    <source>
        <dbReference type="ARBA" id="ARBA00004141"/>
    </source>
</evidence>
<dbReference type="SUPFAM" id="SSF48264">
    <property type="entry name" value="Cytochrome P450"/>
    <property type="match status" value="1"/>
</dbReference>
<dbReference type="GO" id="GO:0004497">
    <property type="term" value="F:monooxygenase activity"/>
    <property type="evidence" value="ECO:0007669"/>
    <property type="project" value="UniProtKB-KW"/>
</dbReference>
<dbReference type="InterPro" id="IPR007568">
    <property type="entry name" value="RTA1"/>
</dbReference>
<evidence type="ECO:0000256" key="8">
    <source>
        <dbReference type="ARBA" id="ARBA00023002"/>
    </source>
</evidence>
<evidence type="ECO:0000256" key="1">
    <source>
        <dbReference type="ARBA" id="ARBA00001971"/>
    </source>
</evidence>
<dbReference type="Proteomes" id="UP000287144">
    <property type="component" value="Unassembled WGS sequence"/>
</dbReference>
<evidence type="ECO:0000256" key="11">
    <source>
        <dbReference type="ARBA" id="ARBA00023136"/>
    </source>
</evidence>
<feature type="transmembrane region" description="Helical" evidence="13">
    <location>
        <begin position="12"/>
        <end position="33"/>
    </location>
</feature>
<accession>A0A428U1M5</accession>
<evidence type="ECO:0000256" key="3">
    <source>
        <dbReference type="ARBA" id="ARBA00010617"/>
    </source>
</evidence>
<dbReference type="Gene3D" id="1.10.630.10">
    <property type="entry name" value="Cytochrome P450"/>
    <property type="match status" value="1"/>
</dbReference>
<dbReference type="GO" id="GO:0016020">
    <property type="term" value="C:membrane"/>
    <property type="evidence" value="ECO:0007669"/>
    <property type="project" value="UniProtKB-SubCell"/>
</dbReference>
<evidence type="ECO:0000256" key="6">
    <source>
        <dbReference type="ARBA" id="ARBA00022723"/>
    </source>
</evidence>
<dbReference type="GO" id="GO:0005506">
    <property type="term" value="F:iron ion binding"/>
    <property type="evidence" value="ECO:0007669"/>
    <property type="project" value="InterPro"/>
</dbReference>
<dbReference type="InterPro" id="IPR036396">
    <property type="entry name" value="Cyt_P450_sf"/>
</dbReference>
<keyword evidence="9 12" id="KW-0408">Iron</keyword>
<reference evidence="14 15" key="1">
    <citation type="submission" date="2017-06" db="EMBL/GenBank/DDBJ databases">
        <title>Comparative genomic analysis of Ambrosia Fusariam Clade fungi.</title>
        <authorList>
            <person name="Stajich J.E."/>
            <person name="Carrillo J."/>
            <person name="Kijimoto T."/>
            <person name="Eskalen A."/>
            <person name="O'Donnell K."/>
            <person name="Kasson M."/>
        </authorList>
    </citation>
    <scope>NUCLEOTIDE SEQUENCE [LARGE SCALE GENOMIC DNA]</scope>
    <source>
        <strain evidence="14 15">NRRL62579</strain>
    </source>
</reference>
<keyword evidence="6 12" id="KW-0479">Metal-binding</keyword>
<keyword evidence="8 12" id="KW-0560">Oxidoreductase</keyword>
<organism evidence="14 15">
    <name type="scientific">Fusarium oligoseptatum</name>
    <dbReference type="NCBI Taxonomy" id="2604345"/>
    <lineage>
        <taxon>Eukaryota</taxon>
        <taxon>Fungi</taxon>
        <taxon>Dikarya</taxon>
        <taxon>Ascomycota</taxon>
        <taxon>Pezizomycotina</taxon>
        <taxon>Sordariomycetes</taxon>
        <taxon>Hypocreomycetidae</taxon>
        <taxon>Hypocreales</taxon>
        <taxon>Nectriaceae</taxon>
        <taxon>Fusarium</taxon>
        <taxon>Fusarium solani species complex</taxon>
    </lineage>
</organism>
<dbReference type="GO" id="GO:0016705">
    <property type="term" value="F:oxidoreductase activity, acting on paired donors, with incorporation or reduction of molecular oxygen"/>
    <property type="evidence" value="ECO:0007669"/>
    <property type="project" value="InterPro"/>
</dbReference>
<keyword evidence="10 12" id="KW-0503">Monooxygenase</keyword>
<evidence type="ECO:0000256" key="9">
    <source>
        <dbReference type="ARBA" id="ARBA00023004"/>
    </source>
</evidence>
<evidence type="ECO:0000256" key="12">
    <source>
        <dbReference type="RuleBase" id="RU000461"/>
    </source>
</evidence>
<evidence type="ECO:0000256" key="10">
    <source>
        <dbReference type="ARBA" id="ARBA00023033"/>
    </source>
</evidence>
<name>A0A428U1M5_9HYPO</name>
<proteinExistence type="inferred from homology"/>
<gene>
    <name evidence="14" type="ORF">CEP52_004805</name>
</gene>
<comment type="cofactor">
    <cofactor evidence="1">
        <name>heme</name>
        <dbReference type="ChEBI" id="CHEBI:30413"/>
    </cofactor>
</comment>
<sequence length="314" mass="35292">MGPYIMQNVLILIAPALMAASIYMILGRIILLTEGEHHALIRRRWLTKIFVFGDVASLLLQSSGGGLMAVNEDLQKIGQNVIIGGLFVQLLFFGCFIYGKNGLAFIAPAPISRPPDVILPRSQIPWMMDQPDRVLSAVKAHDQILYTEYNFLGKDLAEEPFASRVVHKYLARHLPSLIQPIEEEVNAAVQDSVKGTHHDEDIYEGAMRYDPWRYSRVREAWEAKSEGERKDEEGVKARGLGMVTTSDAHLAFGHGRHACPGRFFVAHELKLIMAALLLNYDIKMIDQRPKPQWLGATIIPPLDACIEIRRKTKS</sequence>
<dbReference type="PANTHER" id="PTHR46206">
    <property type="entry name" value="CYTOCHROME P450"/>
    <property type="match status" value="1"/>
</dbReference>
<keyword evidence="11 13" id="KW-0472">Membrane</keyword>
<evidence type="ECO:0000313" key="14">
    <source>
        <dbReference type="EMBL" id="RSM08172.1"/>
    </source>
</evidence>
<dbReference type="GO" id="GO:0020037">
    <property type="term" value="F:heme binding"/>
    <property type="evidence" value="ECO:0007669"/>
    <property type="project" value="InterPro"/>
</dbReference>
<comment type="subcellular location">
    <subcellularLocation>
        <location evidence="2">Membrane</location>
        <topology evidence="2">Multi-pass membrane protein</topology>
    </subcellularLocation>
</comment>